<dbReference type="GO" id="GO:0016987">
    <property type="term" value="F:sigma factor activity"/>
    <property type="evidence" value="ECO:0007669"/>
    <property type="project" value="UniProtKB-KW"/>
</dbReference>
<dbReference type="InterPro" id="IPR036388">
    <property type="entry name" value="WH-like_DNA-bd_sf"/>
</dbReference>
<dbReference type="PANTHER" id="PTHR43133">
    <property type="entry name" value="RNA POLYMERASE ECF-TYPE SIGMA FACTO"/>
    <property type="match status" value="1"/>
</dbReference>
<evidence type="ECO:0000313" key="8">
    <source>
        <dbReference type="Proteomes" id="UP000463224"/>
    </source>
</evidence>
<gene>
    <name evidence="7" type="ORF">GN330_03670</name>
</gene>
<dbReference type="GO" id="GO:0006352">
    <property type="term" value="P:DNA-templated transcription initiation"/>
    <property type="evidence" value="ECO:0007669"/>
    <property type="project" value="InterPro"/>
</dbReference>
<dbReference type="NCBIfam" id="NF009168">
    <property type="entry name" value="PRK12515.1"/>
    <property type="match status" value="1"/>
</dbReference>
<dbReference type="InterPro" id="IPR013249">
    <property type="entry name" value="RNA_pol_sigma70_r4_t2"/>
</dbReference>
<evidence type="ECO:0000313" key="7">
    <source>
        <dbReference type="EMBL" id="MVA96344.1"/>
    </source>
</evidence>
<evidence type="ECO:0000259" key="6">
    <source>
        <dbReference type="Pfam" id="PF08281"/>
    </source>
</evidence>
<dbReference type="InterPro" id="IPR013324">
    <property type="entry name" value="RNA_pol_sigma_r3/r4-like"/>
</dbReference>
<dbReference type="PANTHER" id="PTHR43133:SF32">
    <property type="entry name" value="BLR3042 PROTEIN"/>
    <property type="match status" value="1"/>
</dbReference>
<comment type="caution">
    <text evidence="7">The sequence shown here is derived from an EMBL/GenBank/DDBJ whole genome shotgun (WGS) entry which is preliminary data.</text>
</comment>
<keyword evidence="2" id="KW-0805">Transcription regulation</keyword>
<dbReference type="RefSeq" id="WP_156711296.1">
    <property type="nucleotide sequence ID" value="NZ_WPHG01000001.1"/>
</dbReference>
<dbReference type="SUPFAM" id="SSF88946">
    <property type="entry name" value="Sigma2 domain of RNA polymerase sigma factors"/>
    <property type="match status" value="1"/>
</dbReference>
<dbReference type="InterPro" id="IPR007627">
    <property type="entry name" value="RNA_pol_sigma70_r2"/>
</dbReference>
<dbReference type="InterPro" id="IPR039425">
    <property type="entry name" value="RNA_pol_sigma-70-like"/>
</dbReference>
<dbReference type="Pfam" id="PF08281">
    <property type="entry name" value="Sigma70_r4_2"/>
    <property type="match status" value="1"/>
</dbReference>
<dbReference type="AlphaFoldDB" id="A0A844QCJ6"/>
<dbReference type="SUPFAM" id="SSF88659">
    <property type="entry name" value="Sigma3 and sigma4 domains of RNA polymerase sigma factors"/>
    <property type="match status" value="1"/>
</dbReference>
<feature type="domain" description="RNA polymerase sigma-70 region 2" evidence="5">
    <location>
        <begin position="26"/>
        <end position="92"/>
    </location>
</feature>
<keyword evidence="8" id="KW-1185">Reference proteome</keyword>
<sequence>MQGAQETDTVLLSRIGTGDRAAMQVLYARHSKRLYHYLLRLTRDGATAEDLVNDVFIDLWKGGSTFEGRAQVSTWLLAIARYKALSALRRRKQTVDSDAALENWEEPGDTPEVAAQKADKGKRLRACIEQLSAEHREVIDLVYYQEKSVREISDIVGIAEATVKTRMFYARKNLSALMARAGLDRGWP</sequence>
<dbReference type="Gene3D" id="1.10.1740.10">
    <property type="match status" value="1"/>
</dbReference>
<keyword evidence="3" id="KW-0731">Sigma factor</keyword>
<dbReference type="EMBL" id="WPHG01000001">
    <property type="protein sequence ID" value="MVA96344.1"/>
    <property type="molecule type" value="Genomic_DNA"/>
</dbReference>
<name>A0A844QCJ6_9HYPH</name>
<dbReference type="Pfam" id="PF04542">
    <property type="entry name" value="Sigma70_r2"/>
    <property type="match status" value="1"/>
</dbReference>
<dbReference type="CDD" id="cd06171">
    <property type="entry name" value="Sigma70_r4"/>
    <property type="match status" value="1"/>
</dbReference>
<dbReference type="Proteomes" id="UP000463224">
    <property type="component" value="Unassembled WGS sequence"/>
</dbReference>
<evidence type="ECO:0000256" key="3">
    <source>
        <dbReference type="ARBA" id="ARBA00023082"/>
    </source>
</evidence>
<evidence type="ECO:0000256" key="1">
    <source>
        <dbReference type="ARBA" id="ARBA00010641"/>
    </source>
</evidence>
<organism evidence="7 8">
    <name type="scientific">Nitratireductor arenosus</name>
    <dbReference type="NCBI Taxonomy" id="2682096"/>
    <lineage>
        <taxon>Bacteria</taxon>
        <taxon>Pseudomonadati</taxon>
        <taxon>Pseudomonadota</taxon>
        <taxon>Alphaproteobacteria</taxon>
        <taxon>Hyphomicrobiales</taxon>
        <taxon>Phyllobacteriaceae</taxon>
        <taxon>Nitratireductor</taxon>
    </lineage>
</organism>
<comment type="similarity">
    <text evidence="1">Belongs to the sigma-70 factor family. ECF subfamily.</text>
</comment>
<feature type="domain" description="RNA polymerase sigma factor 70 region 4 type 2" evidence="6">
    <location>
        <begin position="123"/>
        <end position="174"/>
    </location>
</feature>
<keyword evidence="4" id="KW-0804">Transcription</keyword>
<dbReference type="NCBIfam" id="TIGR02937">
    <property type="entry name" value="sigma70-ECF"/>
    <property type="match status" value="1"/>
</dbReference>
<evidence type="ECO:0000256" key="4">
    <source>
        <dbReference type="ARBA" id="ARBA00023163"/>
    </source>
</evidence>
<reference evidence="7 8" key="1">
    <citation type="submission" date="2019-12" db="EMBL/GenBank/DDBJ databases">
        <title>Nitratireductor arenosus sp. nov., Isolated from sea sand, Jeju island, South Korea.</title>
        <authorList>
            <person name="Kim W."/>
        </authorList>
    </citation>
    <scope>NUCLEOTIDE SEQUENCE [LARGE SCALE GENOMIC DNA]</scope>
    <source>
        <strain evidence="7 8">CAU 1489</strain>
    </source>
</reference>
<dbReference type="Gene3D" id="1.10.10.10">
    <property type="entry name" value="Winged helix-like DNA-binding domain superfamily/Winged helix DNA-binding domain"/>
    <property type="match status" value="1"/>
</dbReference>
<accession>A0A844QCJ6</accession>
<evidence type="ECO:0000256" key="2">
    <source>
        <dbReference type="ARBA" id="ARBA00023015"/>
    </source>
</evidence>
<proteinExistence type="inferred from homology"/>
<dbReference type="GO" id="GO:0003677">
    <property type="term" value="F:DNA binding"/>
    <property type="evidence" value="ECO:0007669"/>
    <property type="project" value="InterPro"/>
</dbReference>
<dbReference type="InterPro" id="IPR013325">
    <property type="entry name" value="RNA_pol_sigma_r2"/>
</dbReference>
<dbReference type="InterPro" id="IPR014284">
    <property type="entry name" value="RNA_pol_sigma-70_dom"/>
</dbReference>
<protein>
    <submittedName>
        <fullName evidence="7">Sigma-70 family RNA polymerase sigma factor</fullName>
    </submittedName>
</protein>
<evidence type="ECO:0000259" key="5">
    <source>
        <dbReference type="Pfam" id="PF04542"/>
    </source>
</evidence>